<dbReference type="Proteomes" id="UP000309340">
    <property type="component" value="Unassembled WGS sequence"/>
</dbReference>
<reference evidence="2 3" key="1">
    <citation type="submission" date="2017-03" db="EMBL/GenBank/DDBJ databases">
        <title>Genomes of endolithic fungi from Antarctica.</title>
        <authorList>
            <person name="Coleine C."/>
            <person name="Masonjones S."/>
            <person name="Stajich J.E."/>
        </authorList>
    </citation>
    <scope>NUCLEOTIDE SEQUENCE [LARGE SCALE GENOMIC DNA]</scope>
    <source>
        <strain evidence="2 3">CCFEE 5184</strain>
    </source>
</reference>
<evidence type="ECO:0000313" key="3">
    <source>
        <dbReference type="Proteomes" id="UP000309340"/>
    </source>
</evidence>
<feature type="region of interest" description="Disordered" evidence="1">
    <location>
        <begin position="65"/>
        <end position="135"/>
    </location>
</feature>
<name>A0A4U0XNA3_9PEZI</name>
<comment type="caution">
    <text evidence="2">The sequence shown here is derived from an EMBL/GenBank/DDBJ whole genome shotgun (WGS) entry which is preliminary data.</text>
</comment>
<evidence type="ECO:0000313" key="2">
    <source>
        <dbReference type="EMBL" id="TKA78051.1"/>
    </source>
</evidence>
<proteinExistence type="predicted"/>
<gene>
    <name evidence="2" type="ORF">B0A55_02126</name>
</gene>
<protein>
    <submittedName>
        <fullName evidence="2">Uncharacterized protein</fullName>
    </submittedName>
</protein>
<dbReference type="STRING" id="329884.A0A4U0XNA3"/>
<dbReference type="AlphaFoldDB" id="A0A4U0XNA3"/>
<accession>A0A4U0XNA3</accession>
<sequence length="135" mass="14417">MPTYEYKTALSVLTETEKNRVVCLYLSSDTAILNASIDWEKATMAFGSASVSSLRVSLNNSLKKIADQGGKGGKAGEDPGPAKAKSGGGKKRKGDVGEEVDDEEPVRRSVVVAGRRRDWARRAGEEKAGVEDDDA</sequence>
<feature type="compositionally biased region" description="Basic and acidic residues" evidence="1">
    <location>
        <begin position="115"/>
        <end position="135"/>
    </location>
</feature>
<dbReference type="EMBL" id="NAJQ01000122">
    <property type="protein sequence ID" value="TKA78051.1"/>
    <property type="molecule type" value="Genomic_DNA"/>
</dbReference>
<keyword evidence="3" id="KW-1185">Reference proteome</keyword>
<dbReference type="OrthoDB" id="3922160at2759"/>
<organism evidence="2 3">
    <name type="scientific">Friedmanniomyces simplex</name>
    <dbReference type="NCBI Taxonomy" id="329884"/>
    <lineage>
        <taxon>Eukaryota</taxon>
        <taxon>Fungi</taxon>
        <taxon>Dikarya</taxon>
        <taxon>Ascomycota</taxon>
        <taxon>Pezizomycotina</taxon>
        <taxon>Dothideomycetes</taxon>
        <taxon>Dothideomycetidae</taxon>
        <taxon>Mycosphaerellales</taxon>
        <taxon>Teratosphaeriaceae</taxon>
        <taxon>Friedmanniomyces</taxon>
    </lineage>
</organism>
<evidence type="ECO:0000256" key="1">
    <source>
        <dbReference type="SAM" id="MobiDB-lite"/>
    </source>
</evidence>